<feature type="region of interest" description="Disordered" evidence="1">
    <location>
        <begin position="1"/>
        <end position="72"/>
    </location>
</feature>
<dbReference type="AlphaFoldDB" id="A0A9Q0XDL2"/>
<name>A0A9Q0XDL2_9SAUR</name>
<gene>
    <name evidence="2" type="ORF">JRQ81_008319</name>
</gene>
<sequence length="72" mass="7958">MRNPDKTVPIPEKLTEWVPRPPPEFVRDVMAKTGRGVPEEVGEEQAGCGGTDRKAQEEAPEAEREETPSKEG</sequence>
<protein>
    <submittedName>
        <fullName evidence="2">Uncharacterized protein</fullName>
    </submittedName>
</protein>
<dbReference type="Proteomes" id="UP001142489">
    <property type="component" value="Unassembled WGS sequence"/>
</dbReference>
<organism evidence="2 3">
    <name type="scientific">Phrynocephalus forsythii</name>
    <dbReference type="NCBI Taxonomy" id="171643"/>
    <lineage>
        <taxon>Eukaryota</taxon>
        <taxon>Metazoa</taxon>
        <taxon>Chordata</taxon>
        <taxon>Craniata</taxon>
        <taxon>Vertebrata</taxon>
        <taxon>Euteleostomi</taxon>
        <taxon>Lepidosauria</taxon>
        <taxon>Squamata</taxon>
        <taxon>Bifurcata</taxon>
        <taxon>Unidentata</taxon>
        <taxon>Episquamata</taxon>
        <taxon>Toxicofera</taxon>
        <taxon>Iguania</taxon>
        <taxon>Acrodonta</taxon>
        <taxon>Agamidae</taxon>
        <taxon>Agaminae</taxon>
        <taxon>Phrynocephalus</taxon>
    </lineage>
</organism>
<dbReference type="EMBL" id="JAPFRF010000017">
    <property type="protein sequence ID" value="KAJ7309032.1"/>
    <property type="molecule type" value="Genomic_DNA"/>
</dbReference>
<evidence type="ECO:0000313" key="2">
    <source>
        <dbReference type="EMBL" id="KAJ7309032.1"/>
    </source>
</evidence>
<dbReference type="OrthoDB" id="10067079at2759"/>
<comment type="caution">
    <text evidence="2">The sequence shown here is derived from an EMBL/GenBank/DDBJ whole genome shotgun (WGS) entry which is preliminary data.</text>
</comment>
<feature type="compositionally biased region" description="Basic and acidic residues" evidence="1">
    <location>
        <begin position="51"/>
        <end position="72"/>
    </location>
</feature>
<evidence type="ECO:0000313" key="3">
    <source>
        <dbReference type="Proteomes" id="UP001142489"/>
    </source>
</evidence>
<accession>A0A9Q0XDL2</accession>
<keyword evidence="3" id="KW-1185">Reference proteome</keyword>
<evidence type="ECO:0000256" key="1">
    <source>
        <dbReference type="SAM" id="MobiDB-lite"/>
    </source>
</evidence>
<proteinExistence type="predicted"/>
<reference evidence="2" key="1">
    <citation type="journal article" date="2023" name="DNA Res.">
        <title>Chromosome-level genome assembly of Phrynocephalus forsythii using third-generation DNA sequencing and Hi-C analysis.</title>
        <authorList>
            <person name="Qi Y."/>
            <person name="Zhao W."/>
            <person name="Zhao Y."/>
            <person name="Niu C."/>
            <person name="Cao S."/>
            <person name="Zhang Y."/>
        </authorList>
    </citation>
    <scope>NUCLEOTIDE SEQUENCE</scope>
    <source>
        <tissue evidence="2">Muscle</tissue>
    </source>
</reference>